<organism evidence="1 2">
    <name type="scientific">Macrolepiota fuliginosa MF-IS2</name>
    <dbReference type="NCBI Taxonomy" id="1400762"/>
    <lineage>
        <taxon>Eukaryota</taxon>
        <taxon>Fungi</taxon>
        <taxon>Dikarya</taxon>
        <taxon>Basidiomycota</taxon>
        <taxon>Agaricomycotina</taxon>
        <taxon>Agaricomycetes</taxon>
        <taxon>Agaricomycetidae</taxon>
        <taxon>Agaricales</taxon>
        <taxon>Agaricineae</taxon>
        <taxon>Agaricaceae</taxon>
        <taxon>Macrolepiota</taxon>
    </lineage>
</organism>
<gene>
    <name evidence="1" type="ORF">P691DRAFT_775138</name>
</gene>
<dbReference type="AlphaFoldDB" id="A0A9P5XD55"/>
<reference evidence="1" key="1">
    <citation type="submission" date="2020-11" db="EMBL/GenBank/DDBJ databases">
        <authorList>
            <consortium name="DOE Joint Genome Institute"/>
            <person name="Ahrendt S."/>
            <person name="Riley R."/>
            <person name="Andreopoulos W."/>
            <person name="Labutti K."/>
            <person name="Pangilinan J."/>
            <person name="Ruiz-Duenas F.J."/>
            <person name="Barrasa J.M."/>
            <person name="Sanchez-Garcia M."/>
            <person name="Camarero S."/>
            <person name="Miyauchi S."/>
            <person name="Serrano A."/>
            <person name="Linde D."/>
            <person name="Babiker R."/>
            <person name="Drula E."/>
            <person name="Ayuso-Fernandez I."/>
            <person name="Pacheco R."/>
            <person name="Padilla G."/>
            <person name="Ferreira P."/>
            <person name="Barriuso J."/>
            <person name="Kellner H."/>
            <person name="Castanera R."/>
            <person name="Alfaro M."/>
            <person name="Ramirez L."/>
            <person name="Pisabarro A.G."/>
            <person name="Kuo A."/>
            <person name="Tritt A."/>
            <person name="Lipzen A."/>
            <person name="He G."/>
            <person name="Yan M."/>
            <person name="Ng V."/>
            <person name="Cullen D."/>
            <person name="Martin F."/>
            <person name="Rosso M.-N."/>
            <person name="Henrissat B."/>
            <person name="Hibbett D."/>
            <person name="Martinez A.T."/>
            <person name="Grigoriev I.V."/>
        </authorList>
    </citation>
    <scope>NUCLEOTIDE SEQUENCE</scope>
    <source>
        <strain evidence="1">MF-IS2</strain>
    </source>
</reference>
<dbReference type="OrthoDB" id="2891234at2759"/>
<proteinExistence type="predicted"/>
<protein>
    <submittedName>
        <fullName evidence="1">Uncharacterized protein</fullName>
    </submittedName>
</protein>
<accession>A0A9P5XD55</accession>
<evidence type="ECO:0000313" key="1">
    <source>
        <dbReference type="EMBL" id="KAF9448819.1"/>
    </source>
</evidence>
<dbReference type="EMBL" id="MU151149">
    <property type="protein sequence ID" value="KAF9448819.1"/>
    <property type="molecule type" value="Genomic_DNA"/>
</dbReference>
<evidence type="ECO:0000313" key="2">
    <source>
        <dbReference type="Proteomes" id="UP000807342"/>
    </source>
</evidence>
<comment type="caution">
    <text evidence="1">The sequence shown here is derived from an EMBL/GenBank/DDBJ whole genome shotgun (WGS) entry which is preliminary data.</text>
</comment>
<sequence length="249" mass="28738">MLHPIWSGSVVGVDTVPVLANFMGLDFQSFTTALSRLHSVLWLEFRDGTPWHVVFEHASFLEFLADPNRCGSQFWIKHPRQYNFLAKRSMERLVEVFEIQRNSPWLSLPDSMKLSAYTESMEHMEPEVCRLAFEYCQIGLPKWLIWASMDDSLAAQLACFDFKAWWGAIGEFEKISQLEALIAKVPSDYQNQIIRTRKHAGPAFIGQFKDSVLPKRWRGRPIYIMGQGEESVLLKVKKDGRVTRVIQKA</sequence>
<keyword evidence="2" id="KW-1185">Reference proteome</keyword>
<dbReference type="Proteomes" id="UP000807342">
    <property type="component" value="Unassembled WGS sequence"/>
</dbReference>
<name>A0A9P5XD55_9AGAR</name>